<protein>
    <submittedName>
        <fullName evidence="11">General secretion pathway protein C</fullName>
    </submittedName>
</protein>
<sequence length="245" mass="24152">MLAGLLALPAAALLWMVVTPAGPFGAAPSRASATPDVSVLARIDGFFRTGAPSSLAEATAANSGSLRLFGVRAGGAGGGSAIIGLSDGRQVSVAVGEEIEPGLRLESVASDHAVVARGASRTRLAFSEAPAGAAPPPPPPSSQQVIAPTTPAASGDPMQLLSSGVLAPHVVDERITGFVVTPAGAGPAAEAGLLPGDVIQAVNGQALDSVSSLPRIAAGLAGAESLHIRYERGGEVRAATLRIAQ</sequence>
<dbReference type="AlphaFoldDB" id="A0A8E0KNA0"/>
<keyword evidence="3" id="KW-1003">Cell membrane</keyword>
<dbReference type="InterPro" id="IPR001478">
    <property type="entry name" value="PDZ"/>
</dbReference>
<evidence type="ECO:0000256" key="2">
    <source>
        <dbReference type="ARBA" id="ARBA00022448"/>
    </source>
</evidence>
<evidence type="ECO:0000256" key="1">
    <source>
        <dbReference type="ARBA" id="ARBA00004533"/>
    </source>
</evidence>
<dbReference type="InterPro" id="IPR041489">
    <property type="entry name" value="PDZ_6"/>
</dbReference>
<dbReference type="GO" id="GO:0005886">
    <property type="term" value="C:plasma membrane"/>
    <property type="evidence" value="ECO:0007669"/>
    <property type="project" value="UniProtKB-SubCell"/>
</dbReference>
<name>A0A8E0KNA0_9CAUL</name>
<evidence type="ECO:0000313" key="12">
    <source>
        <dbReference type="Proteomes" id="UP000016569"/>
    </source>
</evidence>
<dbReference type="SUPFAM" id="SSF50156">
    <property type="entry name" value="PDZ domain-like"/>
    <property type="match status" value="1"/>
</dbReference>
<dbReference type="Gene3D" id="2.30.42.10">
    <property type="match status" value="1"/>
</dbReference>
<evidence type="ECO:0000256" key="4">
    <source>
        <dbReference type="ARBA" id="ARBA00022519"/>
    </source>
</evidence>
<keyword evidence="4" id="KW-0997">Cell inner membrane</keyword>
<dbReference type="EMBL" id="BATC01000018">
    <property type="protein sequence ID" value="GAD59092.1"/>
    <property type="molecule type" value="Genomic_DNA"/>
</dbReference>
<evidence type="ECO:0000256" key="5">
    <source>
        <dbReference type="ARBA" id="ARBA00022692"/>
    </source>
</evidence>
<dbReference type="Proteomes" id="UP000016569">
    <property type="component" value="Unassembled WGS sequence"/>
</dbReference>
<proteinExistence type="predicted"/>
<dbReference type="InterPro" id="IPR024961">
    <property type="entry name" value="T2SS_GspC_N"/>
</dbReference>
<feature type="region of interest" description="Disordered" evidence="9">
    <location>
        <begin position="127"/>
        <end position="154"/>
    </location>
</feature>
<gene>
    <name evidence="11" type="ORF">MBEBAB_1342</name>
</gene>
<dbReference type="InterPro" id="IPR036034">
    <property type="entry name" value="PDZ_sf"/>
</dbReference>
<keyword evidence="6" id="KW-0653">Protein transport</keyword>
<dbReference type="Gene3D" id="2.30.30.830">
    <property type="match status" value="1"/>
</dbReference>
<keyword evidence="7" id="KW-1133">Transmembrane helix</keyword>
<evidence type="ECO:0000256" key="9">
    <source>
        <dbReference type="SAM" id="MobiDB-lite"/>
    </source>
</evidence>
<organism evidence="11 12">
    <name type="scientific">Brevundimonas abyssalis TAR-001</name>
    <dbReference type="NCBI Taxonomy" id="1391729"/>
    <lineage>
        <taxon>Bacteria</taxon>
        <taxon>Pseudomonadati</taxon>
        <taxon>Pseudomonadota</taxon>
        <taxon>Alphaproteobacteria</taxon>
        <taxon>Caulobacterales</taxon>
        <taxon>Caulobacteraceae</taxon>
        <taxon>Brevundimonas</taxon>
    </lineage>
</organism>
<evidence type="ECO:0000256" key="7">
    <source>
        <dbReference type="ARBA" id="ARBA00022989"/>
    </source>
</evidence>
<evidence type="ECO:0000256" key="6">
    <source>
        <dbReference type="ARBA" id="ARBA00022927"/>
    </source>
</evidence>
<accession>A0A8E0KNA0</accession>
<dbReference type="Pfam" id="PF17820">
    <property type="entry name" value="PDZ_6"/>
    <property type="match status" value="1"/>
</dbReference>
<comment type="subcellular location">
    <subcellularLocation>
        <location evidence="1">Cell inner membrane</location>
    </subcellularLocation>
</comment>
<keyword evidence="8" id="KW-0472">Membrane</keyword>
<keyword evidence="5" id="KW-0812">Transmembrane</keyword>
<comment type="caution">
    <text evidence="11">The sequence shown here is derived from an EMBL/GenBank/DDBJ whole genome shotgun (WGS) entry which is preliminary data.</text>
</comment>
<keyword evidence="2" id="KW-0813">Transport</keyword>
<dbReference type="SMART" id="SM00228">
    <property type="entry name" value="PDZ"/>
    <property type="match status" value="1"/>
</dbReference>
<evidence type="ECO:0000256" key="8">
    <source>
        <dbReference type="ARBA" id="ARBA00023136"/>
    </source>
</evidence>
<evidence type="ECO:0000313" key="11">
    <source>
        <dbReference type="EMBL" id="GAD59092.1"/>
    </source>
</evidence>
<evidence type="ECO:0000259" key="10">
    <source>
        <dbReference type="SMART" id="SM00228"/>
    </source>
</evidence>
<evidence type="ECO:0000256" key="3">
    <source>
        <dbReference type="ARBA" id="ARBA00022475"/>
    </source>
</evidence>
<dbReference type="Pfam" id="PF11356">
    <property type="entry name" value="T2SSC"/>
    <property type="match status" value="1"/>
</dbReference>
<reference evidence="12" key="1">
    <citation type="journal article" date="2013" name="Genome Announc.">
        <title>Draft Genome Sequence of the Dimorphic Prosthecate Bacterium Brevundimonas abyssalis TAR-001T.</title>
        <authorList>
            <person name="Tsubouchi T."/>
            <person name="Nishi S."/>
            <person name="Usui K."/>
            <person name="Shimane Y."/>
            <person name="Takaki Y."/>
            <person name="Maruyama T."/>
            <person name="Hatada Y."/>
        </authorList>
    </citation>
    <scope>NUCLEOTIDE SEQUENCE [LARGE SCALE GENOMIC DNA]</scope>
    <source>
        <strain evidence="12">TAR-001</strain>
    </source>
</reference>
<dbReference type="GO" id="GO:0015031">
    <property type="term" value="P:protein transport"/>
    <property type="evidence" value="ECO:0007669"/>
    <property type="project" value="UniProtKB-KW"/>
</dbReference>
<feature type="domain" description="PDZ" evidence="10">
    <location>
        <begin position="154"/>
        <end position="234"/>
    </location>
</feature>
<keyword evidence="12" id="KW-1185">Reference proteome</keyword>